<dbReference type="InterPro" id="IPR021632">
    <property type="entry name" value="DUF3239"/>
</dbReference>
<keyword evidence="1" id="KW-0812">Transmembrane</keyword>
<dbReference type="InterPro" id="IPR023124">
    <property type="entry name" value="DUF3239_dom_sf"/>
</dbReference>
<evidence type="ECO:0000256" key="1">
    <source>
        <dbReference type="SAM" id="Phobius"/>
    </source>
</evidence>
<dbReference type="RefSeq" id="WP_198737633.1">
    <property type="nucleotide sequence ID" value="NZ_JAEIOS010000009.1"/>
</dbReference>
<dbReference type="AlphaFoldDB" id="A0A934M452"/>
<feature type="transmembrane region" description="Helical" evidence="1">
    <location>
        <begin position="28"/>
        <end position="50"/>
    </location>
</feature>
<sequence>MSATDFPFAVDETHNKANNELFRDSRRLVVSAGVFGLIQLAVAAGVLLYFGGQPWVWMMAIALTVMALVSFGMMVVLPRKVGTAQELYDRYPLAPAIVAEVNERDLVLLALVDTTVDETGEPRWALAARTVTRLAGHPRKVGERVPSVAVSGQRNLSDREHWSEVTPMPISWATPDRSVIDRAADAIPAARWKRLEKSVDRLAEVRETPADLLVLD</sequence>
<keyword evidence="3" id="KW-1185">Reference proteome</keyword>
<evidence type="ECO:0000313" key="2">
    <source>
        <dbReference type="EMBL" id="MBI8988611.1"/>
    </source>
</evidence>
<dbReference type="Pfam" id="PF11580">
    <property type="entry name" value="DUF3239"/>
    <property type="match status" value="1"/>
</dbReference>
<keyword evidence="1" id="KW-0472">Membrane</keyword>
<comment type="caution">
    <text evidence="2">The sequence shown here is derived from an EMBL/GenBank/DDBJ whole genome shotgun (WGS) entry which is preliminary data.</text>
</comment>
<gene>
    <name evidence="2" type="ORF">JDV75_02360</name>
</gene>
<keyword evidence="1" id="KW-1133">Transmembrane helix</keyword>
<dbReference type="Proteomes" id="UP000645966">
    <property type="component" value="Unassembled WGS sequence"/>
</dbReference>
<reference evidence="2" key="1">
    <citation type="submission" date="2020-12" db="EMBL/GenBank/DDBJ databases">
        <title>Genome public.</title>
        <authorList>
            <person name="Sun Q."/>
        </authorList>
    </citation>
    <scope>NUCLEOTIDE SEQUENCE</scope>
    <source>
        <strain evidence="2">CCM 8863</strain>
    </source>
</reference>
<feature type="transmembrane region" description="Helical" evidence="1">
    <location>
        <begin position="56"/>
        <end position="77"/>
    </location>
</feature>
<name>A0A934M452_9CORY</name>
<accession>A0A934M452</accession>
<evidence type="ECO:0000313" key="3">
    <source>
        <dbReference type="Proteomes" id="UP000645966"/>
    </source>
</evidence>
<protein>
    <submittedName>
        <fullName evidence="2">DUF3239 domain-containing protein</fullName>
    </submittedName>
</protein>
<dbReference type="EMBL" id="JAEIOS010000009">
    <property type="protein sequence ID" value="MBI8988611.1"/>
    <property type="molecule type" value="Genomic_DNA"/>
</dbReference>
<proteinExistence type="predicted"/>
<dbReference type="Gene3D" id="2.40.410.10">
    <property type="entry name" value="putative membrane protein from Corynebacterium diphtheriae superfamily"/>
    <property type="match status" value="1"/>
</dbReference>
<organism evidence="2 3">
    <name type="scientific">Corynebacterium meridianum</name>
    <dbReference type="NCBI Taxonomy" id="2765363"/>
    <lineage>
        <taxon>Bacteria</taxon>
        <taxon>Bacillati</taxon>
        <taxon>Actinomycetota</taxon>
        <taxon>Actinomycetes</taxon>
        <taxon>Mycobacteriales</taxon>
        <taxon>Corynebacteriaceae</taxon>
        <taxon>Corynebacterium</taxon>
    </lineage>
</organism>